<dbReference type="EMBL" id="CP070496">
    <property type="protein sequence ID" value="QSB05334.1"/>
    <property type="molecule type" value="Genomic_DNA"/>
</dbReference>
<evidence type="ECO:0000256" key="1">
    <source>
        <dbReference type="SAM" id="Phobius"/>
    </source>
</evidence>
<feature type="transmembrane region" description="Helical" evidence="1">
    <location>
        <begin position="109"/>
        <end position="132"/>
    </location>
</feature>
<accession>A0A895XJ19</accession>
<sequence>MPAPAFTKVIDARFHHKVGTEYGGGYQAHTYSGTALEIERPDEGEPPRRYNLTCHECKENLSFRIYSVGTTVRRRRLWGIQALLYVALALLCIALLVPETGKSAEDPNVVAAIVVYLLGVATFFALAIFFGYKRFLDVGIAGHGSAYPGAVKHKLDQVQPDEERWPEVRCRRCGHTEQFDRHPDLPLGVQRDALIDQSRSRAVELLFQHQCQKQEQR</sequence>
<reference evidence="2" key="1">
    <citation type="submission" date="2021-02" db="EMBL/GenBank/DDBJ databases">
        <title>Natronoglycomyces albus gen. nov., sp. nov, a haloalkaliphilic actinobacterium from a soda solonchak soil.</title>
        <authorList>
            <person name="Sorokin D.Y."/>
            <person name="Khijniak T.V."/>
            <person name="Zakharycheva A.P."/>
            <person name="Boueva O.V."/>
            <person name="Ariskina E.V."/>
            <person name="Hahnke R.L."/>
            <person name="Bunk B."/>
            <person name="Sproer C."/>
            <person name="Schumann P."/>
            <person name="Evtushenko L.I."/>
            <person name="Kublanov I.V."/>
        </authorList>
    </citation>
    <scope>NUCLEOTIDE SEQUENCE</scope>
    <source>
        <strain evidence="2">DSM 106290</strain>
    </source>
</reference>
<keyword evidence="3" id="KW-1185">Reference proteome</keyword>
<feature type="transmembrane region" description="Helical" evidence="1">
    <location>
        <begin position="77"/>
        <end position="97"/>
    </location>
</feature>
<dbReference type="AlphaFoldDB" id="A0A895XJ19"/>
<protein>
    <submittedName>
        <fullName evidence="2">Uncharacterized protein</fullName>
    </submittedName>
</protein>
<dbReference type="Proteomes" id="UP000662939">
    <property type="component" value="Chromosome"/>
</dbReference>
<evidence type="ECO:0000313" key="3">
    <source>
        <dbReference type="Proteomes" id="UP000662939"/>
    </source>
</evidence>
<evidence type="ECO:0000313" key="2">
    <source>
        <dbReference type="EMBL" id="QSB05334.1"/>
    </source>
</evidence>
<dbReference type="RefSeq" id="WP_213171342.1">
    <property type="nucleotide sequence ID" value="NZ_CP070496.1"/>
</dbReference>
<organism evidence="2 3">
    <name type="scientific">Natronoglycomyces albus</name>
    <dbReference type="NCBI Taxonomy" id="2811108"/>
    <lineage>
        <taxon>Bacteria</taxon>
        <taxon>Bacillati</taxon>
        <taxon>Actinomycetota</taxon>
        <taxon>Actinomycetes</taxon>
        <taxon>Glycomycetales</taxon>
        <taxon>Glycomycetaceae</taxon>
        <taxon>Natronoglycomyces</taxon>
    </lineage>
</organism>
<dbReference type="KEGG" id="nav:JQS30_16555"/>
<keyword evidence="1" id="KW-0812">Transmembrane</keyword>
<keyword evidence="1" id="KW-1133">Transmembrane helix</keyword>
<keyword evidence="1" id="KW-0472">Membrane</keyword>
<name>A0A895XJ19_9ACTN</name>
<gene>
    <name evidence="2" type="ORF">JQS30_16555</name>
</gene>
<proteinExistence type="predicted"/>